<evidence type="ECO:0000313" key="5">
    <source>
        <dbReference type="Proteomes" id="UP000241118"/>
    </source>
</evidence>
<feature type="transmembrane region" description="Helical" evidence="2">
    <location>
        <begin position="246"/>
        <end position="271"/>
    </location>
</feature>
<dbReference type="InterPro" id="IPR053150">
    <property type="entry name" value="Teicoplanin_resist-assoc"/>
</dbReference>
<proteinExistence type="predicted"/>
<reference evidence="4 5" key="1">
    <citation type="submission" date="2018-03" db="EMBL/GenBank/DDBJ databases">
        <title>Genomic Encyclopedia of Type Strains, Phase III (KMG-III): the genomes of soil and plant-associated and newly described type strains.</title>
        <authorList>
            <person name="Whitman W."/>
        </authorList>
    </citation>
    <scope>NUCLEOTIDE SEQUENCE [LARGE SCALE GENOMIC DNA]</scope>
    <source>
        <strain evidence="4 5">CGMCC 4.7097</strain>
    </source>
</reference>
<dbReference type="Proteomes" id="UP000241118">
    <property type="component" value="Unassembled WGS sequence"/>
</dbReference>
<feature type="domain" description="VanZ-like" evidence="3">
    <location>
        <begin position="53"/>
        <end position="185"/>
    </location>
</feature>
<accession>A0A2P8HZB7</accession>
<gene>
    <name evidence="4" type="ORF">B0I31_1192</name>
</gene>
<evidence type="ECO:0000259" key="3">
    <source>
        <dbReference type="Pfam" id="PF04892"/>
    </source>
</evidence>
<protein>
    <submittedName>
        <fullName evidence="4">Glycopeptide antibiotics resistance protein</fullName>
    </submittedName>
</protein>
<sequence>MAAVSVRLSESIITLVLFALLVPVAVLPWVHWQYRRHGRLRGWTAVVAAAGALYGCGLLAFTLFPLPDVTSGFCTGRTARDYWQPRPFASLDDIAAAGFSPTSPAFLQVALNVVLFVPLGFLLCYRLRRGVVAATAIGLLVSLAVETTQGTAVFGLYPCPYRIADVDDLMTNTAGTVVGWLLARWVGRWLPAAVPEPVADTGPPGLVRRGLAFAGDLLTMALVQVACRVVLVLVGEGTGTRRLTDLAVSDWFGAVLGVLVPVVATVVVPLLRADRATPGQVAFNLALTEARTGGTAPARAVVLRFVVWWLPVLLLISTGHGGVVLFAAVVVGLAARSRTDRRSLLGLIAATDTTTARVLRSARESPTLRNPEFNARHKPEP</sequence>
<dbReference type="AlphaFoldDB" id="A0A2P8HZB7"/>
<dbReference type="PANTHER" id="PTHR36834:SF1">
    <property type="entry name" value="INTEGRAL MEMBRANE PROTEIN"/>
    <property type="match status" value="1"/>
</dbReference>
<feature type="transmembrane region" description="Helical" evidence="2">
    <location>
        <begin position="105"/>
        <end position="125"/>
    </location>
</feature>
<dbReference type="PANTHER" id="PTHR36834">
    <property type="entry name" value="MEMBRANE PROTEIN-RELATED"/>
    <property type="match status" value="1"/>
</dbReference>
<keyword evidence="2" id="KW-1133">Transmembrane helix</keyword>
<feature type="region of interest" description="Disordered" evidence="1">
    <location>
        <begin position="359"/>
        <end position="381"/>
    </location>
</feature>
<dbReference type="Pfam" id="PF04892">
    <property type="entry name" value="VanZ"/>
    <property type="match status" value="1"/>
</dbReference>
<evidence type="ECO:0000256" key="1">
    <source>
        <dbReference type="SAM" id="MobiDB-lite"/>
    </source>
</evidence>
<dbReference type="InterPro" id="IPR006976">
    <property type="entry name" value="VanZ-like"/>
</dbReference>
<dbReference type="GO" id="GO:0016020">
    <property type="term" value="C:membrane"/>
    <property type="evidence" value="ECO:0007669"/>
    <property type="project" value="UniProtKB-SubCell"/>
</dbReference>
<evidence type="ECO:0000256" key="2">
    <source>
        <dbReference type="SAM" id="Phobius"/>
    </source>
</evidence>
<feature type="transmembrane region" description="Helical" evidence="2">
    <location>
        <begin position="308"/>
        <end position="335"/>
    </location>
</feature>
<keyword evidence="5" id="KW-1185">Reference proteome</keyword>
<dbReference type="EMBL" id="PYAX01000019">
    <property type="protein sequence ID" value="PSL51572.1"/>
    <property type="molecule type" value="Genomic_DNA"/>
</dbReference>
<comment type="caution">
    <text evidence="4">The sequence shown here is derived from an EMBL/GenBank/DDBJ whole genome shotgun (WGS) entry which is preliminary data.</text>
</comment>
<name>A0A2P8HZB7_SACCR</name>
<keyword evidence="2" id="KW-0812">Transmembrane</keyword>
<feature type="transmembrane region" description="Helical" evidence="2">
    <location>
        <begin position="12"/>
        <end position="30"/>
    </location>
</feature>
<feature type="transmembrane region" description="Helical" evidence="2">
    <location>
        <begin position="42"/>
        <end position="64"/>
    </location>
</feature>
<evidence type="ECO:0000313" key="4">
    <source>
        <dbReference type="EMBL" id="PSL51572.1"/>
    </source>
</evidence>
<organism evidence="4 5">
    <name type="scientific">Saccharothrix carnea</name>
    <dbReference type="NCBI Taxonomy" id="1280637"/>
    <lineage>
        <taxon>Bacteria</taxon>
        <taxon>Bacillati</taxon>
        <taxon>Actinomycetota</taxon>
        <taxon>Actinomycetes</taxon>
        <taxon>Pseudonocardiales</taxon>
        <taxon>Pseudonocardiaceae</taxon>
        <taxon>Saccharothrix</taxon>
    </lineage>
</organism>
<keyword evidence="2" id="KW-0472">Membrane</keyword>